<dbReference type="InterPro" id="IPR008271">
    <property type="entry name" value="Ser/Thr_kinase_AS"/>
</dbReference>
<evidence type="ECO:0000256" key="9">
    <source>
        <dbReference type="PIRSR" id="PIRSR630616-3"/>
    </source>
</evidence>
<keyword evidence="4 8" id="KW-0547">Nucleotide-binding</keyword>
<feature type="region of interest" description="Disordered" evidence="11">
    <location>
        <begin position="1"/>
        <end position="39"/>
    </location>
</feature>
<sequence length="794" mass="85652">MEQAALGALELSQQSQQFTQTQPQTQQPSQPFGDSSTSASRFPAHLWGVLVSVARGSEHTLAAAAAEPPARGQPRPDRLELARSKAQYTVGRHPKCDIVLQGPKISSYHAKIRFDAETGVVRLEDTSTNGTFVRNRKVGKGNVTIVESGDNIVFGPPSNLDDEFSYLLQLDTSAPSSSHGIDPYGLGDLSQSQSTHGDGRSIHTAYEVREQIGKGSFATVRKGVRRSDGRMVAVKIIQRARFASNPKTMEMIEREVEIMKGLEHRFCVKCIDYFEDDQRIWLVLEYVDGGDLLDYVMKRRGLKESETREIALMVCEAVAYLHSKGITHRDLKPENLLLTRGQKPVCKVTDFGLAKMVDDQTMLKTMCGTPTYLAPEVILNPSPSAGYGSLVDAWSIGVVLYSCLTNQTPFDESESTPLPQRMRERRIDLSVPRSLGVSEVACDFLSKLLVADPRGRMSCQQALEHPWLRLKSSTDGDSASSTLAHPFTDSTLPYNDPLRADGDVDMTTTSPAMSRANADGGASAAAGVEEEDSGIDSQGFGKLRINGNSAISTLSPPLPASRAPPSRPPVPPFNSGTKRKEPMSAFSDSSLSGHGSVPASAMLVDRSPARKAETTDEDQREPSTTEESDDVFSSRPAAPAPPVVAQQDFASLRPEPEPLEPAAPAEAEEAAGDPAAGKRDETIKEDAEDEVVAEPADSRTEESTASPATSRRSTRQPRSSIVKKVAATPGRSGRARGRASTAAAAARQDDDEEEEETEGSASPAATRKKEGPQTEVGGIAAGVKSRRRKAARHY</sequence>
<dbReference type="InterPro" id="IPR000719">
    <property type="entry name" value="Prot_kinase_dom"/>
</dbReference>
<reference evidence="14 15" key="1">
    <citation type="submission" date="2021-12" db="EMBL/GenBank/DDBJ databases">
        <title>High titer production of polyol ester of fatty acids by Rhodotorula paludigena BS15 towards product separation-free biomass refinery.</title>
        <authorList>
            <person name="Mano J."/>
            <person name="Ono H."/>
            <person name="Tanaka T."/>
            <person name="Naito K."/>
            <person name="Sushida H."/>
            <person name="Ike M."/>
            <person name="Tokuyasu K."/>
            <person name="Kitaoka M."/>
        </authorList>
    </citation>
    <scope>NUCLEOTIDE SEQUENCE [LARGE SCALE GENOMIC DNA]</scope>
    <source>
        <strain evidence="14 15">BS15</strain>
    </source>
</reference>
<evidence type="ECO:0000256" key="3">
    <source>
        <dbReference type="ARBA" id="ARBA00022679"/>
    </source>
</evidence>
<dbReference type="FunFam" id="3.30.200.20:FF:000042">
    <property type="entry name" value="Aurora kinase A"/>
    <property type="match status" value="1"/>
</dbReference>
<feature type="binding site" evidence="8">
    <location>
        <begin position="334"/>
        <end position="335"/>
    </location>
    <ligand>
        <name>ATP</name>
        <dbReference type="ChEBI" id="CHEBI:30616"/>
    </ligand>
</feature>
<evidence type="ECO:0000313" key="15">
    <source>
        <dbReference type="Proteomes" id="UP001342314"/>
    </source>
</evidence>
<accession>A0AAV5GAK2</accession>
<dbReference type="GO" id="GO:0005524">
    <property type="term" value="F:ATP binding"/>
    <property type="evidence" value="ECO:0007669"/>
    <property type="project" value="UniProtKB-UniRule"/>
</dbReference>
<evidence type="ECO:0000259" key="13">
    <source>
        <dbReference type="PROSITE" id="PS50011"/>
    </source>
</evidence>
<dbReference type="Gene3D" id="1.10.510.10">
    <property type="entry name" value="Transferase(Phosphotransferase) domain 1"/>
    <property type="match status" value="1"/>
</dbReference>
<dbReference type="SUPFAM" id="SSF56112">
    <property type="entry name" value="Protein kinase-like (PK-like)"/>
    <property type="match status" value="1"/>
</dbReference>
<dbReference type="Proteomes" id="UP001342314">
    <property type="component" value="Unassembled WGS sequence"/>
</dbReference>
<dbReference type="PROSITE" id="PS00108">
    <property type="entry name" value="PROTEIN_KINASE_ST"/>
    <property type="match status" value="1"/>
</dbReference>
<evidence type="ECO:0000256" key="10">
    <source>
        <dbReference type="PROSITE-ProRule" id="PRU10141"/>
    </source>
</evidence>
<feature type="compositionally biased region" description="Basic and acidic residues" evidence="11">
    <location>
        <begin position="676"/>
        <end position="685"/>
    </location>
</feature>
<dbReference type="SMART" id="SM00240">
    <property type="entry name" value="FHA"/>
    <property type="match status" value="1"/>
</dbReference>
<dbReference type="InterPro" id="IPR011009">
    <property type="entry name" value="Kinase-like_dom_sf"/>
</dbReference>
<dbReference type="SUPFAM" id="SSF49879">
    <property type="entry name" value="SMAD/FHA domain"/>
    <property type="match status" value="1"/>
</dbReference>
<keyword evidence="6 8" id="KW-0067">ATP-binding</keyword>
<feature type="compositionally biased region" description="Low complexity" evidence="11">
    <location>
        <begin position="12"/>
        <end position="32"/>
    </location>
</feature>
<comment type="caution">
    <text evidence="14">The sequence shown here is derived from an EMBL/GenBank/DDBJ whole genome shotgun (WGS) entry which is preliminary data.</text>
</comment>
<keyword evidence="5" id="KW-0418">Kinase</keyword>
<dbReference type="EMBL" id="BQKY01000005">
    <property type="protein sequence ID" value="GJN89626.1"/>
    <property type="molecule type" value="Genomic_DNA"/>
</dbReference>
<dbReference type="InterPro" id="IPR008984">
    <property type="entry name" value="SMAD_FHA_dom_sf"/>
</dbReference>
<feature type="compositionally biased region" description="Polar residues" evidence="11">
    <location>
        <begin position="472"/>
        <end position="493"/>
    </location>
</feature>
<feature type="compositionally biased region" description="Low complexity" evidence="11">
    <location>
        <begin position="516"/>
        <end position="527"/>
    </location>
</feature>
<feature type="compositionally biased region" description="Acidic residues" evidence="11">
    <location>
        <begin position="615"/>
        <end position="630"/>
    </location>
</feature>
<proteinExistence type="inferred from homology"/>
<evidence type="ECO:0000256" key="2">
    <source>
        <dbReference type="ARBA" id="ARBA00022527"/>
    </source>
</evidence>
<feature type="compositionally biased region" description="Low complexity" evidence="11">
    <location>
        <begin position="703"/>
        <end position="746"/>
    </location>
</feature>
<evidence type="ECO:0000256" key="11">
    <source>
        <dbReference type="SAM" id="MobiDB-lite"/>
    </source>
</evidence>
<dbReference type="Pfam" id="PF00069">
    <property type="entry name" value="Pkinase"/>
    <property type="match status" value="1"/>
</dbReference>
<name>A0AAV5GAK2_9BASI</name>
<dbReference type="Gene3D" id="2.60.200.20">
    <property type="match status" value="1"/>
</dbReference>
<feature type="binding site" evidence="8">
    <location>
        <position position="350"/>
    </location>
    <ligand>
        <name>ATP</name>
        <dbReference type="ChEBI" id="CHEBI:30616"/>
    </ligand>
</feature>
<dbReference type="InterPro" id="IPR000253">
    <property type="entry name" value="FHA_dom"/>
</dbReference>
<evidence type="ECO:0000256" key="4">
    <source>
        <dbReference type="ARBA" id="ARBA00022741"/>
    </source>
</evidence>
<dbReference type="Pfam" id="PF00498">
    <property type="entry name" value="FHA"/>
    <property type="match status" value="1"/>
</dbReference>
<dbReference type="InterPro" id="IPR017441">
    <property type="entry name" value="Protein_kinase_ATP_BS"/>
</dbReference>
<keyword evidence="15" id="KW-1185">Reference proteome</keyword>
<dbReference type="CDD" id="cd00060">
    <property type="entry name" value="FHA"/>
    <property type="match status" value="1"/>
</dbReference>
<evidence type="ECO:0000256" key="5">
    <source>
        <dbReference type="ARBA" id="ARBA00022777"/>
    </source>
</evidence>
<gene>
    <name evidence="14" type="ORF">Rhopal_002613-T1</name>
</gene>
<feature type="compositionally biased region" description="Acidic residues" evidence="11">
    <location>
        <begin position="749"/>
        <end position="758"/>
    </location>
</feature>
<organism evidence="14 15">
    <name type="scientific">Rhodotorula paludigena</name>
    <dbReference type="NCBI Taxonomy" id="86838"/>
    <lineage>
        <taxon>Eukaryota</taxon>
        <taxon>Fungi</taxon>
        <taxon>Dikarya</taxon>
        <taxon>Basidiomycota</taxon>
        <taxon>Pucciniomycotina</taxon>
        <taxon>Microbotryomycetes</taxon>
        <taxon>Sporidiobolales</taxon>
        <taxon>Sporidiobolaceae</taxon>
        <taxon>Rhodotorula</taxon>
    </lineage>
</organism>
<dbReference type="GO" id="GO:0004674">
    <property type="term" value="F:protein serine/threonine kinase activity"/>
    <property type="evidence" value="ECO:0007669"/>
    <property type="project" value="UniProtKB-KW"/>
</dbReference>
<feature type="domain" description="Protein kinase" evidence="13">
    <location>
        <begin position="206"/>
        <end position="468"/>
    </location>
</feature>
<feature type="compositionally biased region" description="Basic residues" evidence="11">
    <location>
        <begin position="784"/>
        <end position="794"/>
    </location>
</feature>
<feature type="cross-link" description="Glycyl lysine isopeptide (Lys-Gly) (interchain with G-Cter in SUMO2)" evidence="9">
    <location>
        <position position="332"/>
    </location>
</feature>
<feature type="binding site" evidence="8 10">
    <location>
        <position position="235"/>
    </location>
    <ligand>
        <name>ATP</name>
        <dbReference type="ChEBI" id="CHEBI:30616"/>
    </ligand>
</feature>
<dbReference type="InterPro" id="IPR030616">
    <property type="entry name" value="Aur-like"/>
</dbReference>
<keyword evidence="3" id="KW-0808">Transferase</keyword>
<evidence type="ECO:0000256" key="7">
    <source>
        <dbReference type="PIRSR" id="PIRSR630616-1"/>
    </source>
</evidence>
<keyword evidence="2" id="KW-0723">Serine/threonine-protein kinase</keyword>
<dbReference type="FunFam" id="1.10.510.10:FF:000571">
    <property type="entry name" value="Maternal embryonic leucine zipper kinase"/>
    <property type="match status" value="1"/>
</dbReference>
<feature type="domain" description="FHA" evidence="12">
    <location>
        <begin position="88"/>
        <end position="138"/>
    </location>
</feature>
<feature type="active site" description="Proton acceptor" evidence="7">
    <location>
        <position position="330"/>
    </location>
</feature>
<dbReference type="SMART" id="SM00220">
    <property type="entry name" value="S_TKc"/>
    <property type="match status" value="1"/>
</dbReference>
<dbReference type="PANTHER" id="PTHR24350">
    <property type="entry name" value="SERINE/THREONINE-PROTEIN KINASE IAL-RELATED"/>
    <property type="match status" value="1"/>
</dbReference>
<evidence type="ECO:0000313" key="14">
    <source>
        <dbReference type="EMBL" id="GJN89626.1"/>
    </source>
</evidence>
<feature type="region of interest" description="Disordered" evidence="11">
    <location>
        <begin position="472"/>
        <end position="794"/>
    </location>
</feature>
<evidence type="ECO:0000256" key="8">
    <source>
        <dbReference type="PIRSR" id="PIRSR630616-2"/>
    </source>
</evidence>
<protein>
    <recommendedName>
        <fullName evidence="16">Pkinase-domain-containing protein</fullName>
    </recommendedName>
</protein>
<dbReference type="PROSITE" id="PS00107">
    <property type="entry name" value="PROTEIN_KINASE_ATP"/>
    <property type="match status" value="1"/>
</dbReference>
<dbReference type="AlphaFoldDB" id="A0AAV5GAK2"/>
<dbReference type="PROSITE" id="PS50006">
    <property type="entry name" value="FHA_DOMAIN"/>
    <property type="match status" value="1"/>
</dbReference>
<comment type="similarity">
    <text evidence="1">Belongs to the protein kinase superfamily. CAMK Ser/Thr protein kinase family. CHEK2 subfamily.</text>
</comment>
<evidence type="ECO:0000256" key="6">
    <source>
        <dbReference type="ARBA" id="ARBA00022840"/>
    </source>
</evidence>
<dbReference type="PROSITE" id="PS50011">
    <property type="entry name" value="PROTEIN_KINASE_DOM"/>
    <property type="match status" value="1"/>
</dbReference>
<evidence type="ECO:0008006" key="16">
    <source>
        <dbReference type="Google" id="ProtNLM"/>
    </source>
</evidence>
<evidence type="ECO:0000259" key="12">
    <source>
        <dbReference type="PROSITE" id="PS50006"/>
    </source>
</evidence>
<evidence type="ECO:0000256" key="1">
    <source>
        <dbReference type="ARBA" id="ARBA00005575"/>
    </source>
</evidence>